<dbReference type="GO" id="GO:0016757">
    <property type="term" value="F:glycosyltransferase activity"/>
    <property type="evidence" value="ECO:0007669"/>
    <property type="project" value="UniProtKB-KW"/>
</dbReference>
<keyword evidence="1" id="KW-0328">Glycosyltransferase</keyword>
<evidence type="ECO:0000313" key="5">
    <source>
        <dbReference type="Proteomes" id="UP000535182"/>
    </source>
</evidence>
<dbReference type="RefSeq" id="WP_183980720.1">
    <property type="nucleotide sequence ID" value="NZ_JACHEB010000012.1"/>
</dbReference>
<reference evidence="4 5" key="1">
    <citation type="submission" date="2020-08" db="EMBL/GenBank/DDBJ databases">
        <title>Genomic Encyclopedia of Type Strains, Phase IV (KMG-V): Genome sequencing to study the core and pangenomes of soil and plant-associated prokaryotes.</title>
        <authorList>
            <person name="Whitman W."/>
        </authorList>
    </citation>
    <scope>NUCLEOTIDE SEQUENCE [LARGE SCALE GENOMIC DNA]</scope>
    <source>
        <strain evidence="4 5">X5P2</strain>
    </source>
</reference>
<evidence type="ECO:0000259" key="3">
    <source>
        <dbReference type="Pfam" id="PF00534"/>
    </source>
</evidence>
<dbReference type="SUPFAM" id="SSF53756">
    <property type="entry name" value="UDP-Glycosyltransferase/glycogen phosphorylase"/>
    <property type="match status" value="1"/>
</dbReference>
<feature type="domain" description="Glycosyl transferase family 1" evidence="3">
    <location>
        <begin position="193"/>
        <end position="316"/>
    </location>
</feature>
<organism evidence="4 5">
    <name type="scientific">Tunturiibacter gelidiferens</name>
    <dbReference type="NCBI Taxonomy" id="3069689"/>
    <lineage>
        <taxon>Bacteria</taxon>
        <taxon>Pseudomonadati</taxon>
        <taxon>Acidobacteriota</taxon>
        <taxon>Terriglobia</taxon>
        <taxon>Terriglobales</taxon>
        <taxon>Acidobacteriaceae</taxon>
        <taxon>Tunturiibacter</taxon>
    </lineage>
</organism>
<proteinExistence type="predicted"/>
<gene>
    <name evidence="4" type="ORF">HDF14_004520</name>
</gene>
<dbReference type="CDD" id="cd03801">
    <property type="entry name" value="GT4_PimA-like"/>
    <property type="match status" value="1"/>
</dbReference>
<evidence type="ECO:0000313" key="4">
    <source>
        <dbReference type="EMBL" id="MBB5330883.1"/>
    </source>
</evidence>
<comment type="caution">
    <text evidence="4">The sequence shown here is derived from an EMBL/GenBank/DDBJ whole genome shotgun (WGS) entry which is preliminary data.</text>
</comment>
<dbReference type="Gene3D" id="3.40.50.2000">
    <property type="entry name" value="Glycogen Phosphorylase B"/>
    <property type="match status" value="1"/>
</dbReference>
<evidence type="ECO:0000256" key="2">
    <source>
        <dbReference type="ARBA" id="ARBA00022679"/>
    </source>
</evidence>
<dbReference type="Proteomes" id="UP000535182">
    <property type="component" value="Unassembled WGS sequence"/>
</dbReference>
<dbReference type="EMBL" id="JACHEB010000012">
    <property type="protein sequence ID" value="MBB5330883.1"/>
    <property type="molecule type" value="Genomic_DNA"/>
</dbReference>
<name>A0A9X0QIK1_9BACT</name>
<dbReference type="InterPro" id="IPR001296">
    <property type="entry name" value="Glyco_trans_1"/>
</dbReference>
<dbReference type="PANTHER" id="PTHR12526:SF510">
    <property type="entry name" value="D-INOSITOL 3-PHOSPHATE GLYCOSYLTRANSFERASE"/>
    <property type="match status" value="1"/>
</dbReference>
<dbReference type="AlphaFoldDB" id="A0A9X0QIK1"/>
<evidence type="ECO:0000256" key="1">
    <source>
        <dbReference type="ARBA" id="ARBA00022676"/>
    </source>
</evidence>
<accession>A0A9X0QIK1</accession>
<dbReference type="PANTHER" id="PTHR12526">
    <property type="entry name" value="GLYCOSYLTRANSFERASE"/>
    <property type="match status" value="1"/>
</dbReference>
<keyword evidence="5" id="KW-1185">Reference proteome</keyword>
<sequence length="371" mass="41032">MQTPLGDSRPIIISEIEQFGGAERSVVALSGWLYQRNLPNHIVTYFDRCNLARYATHPLQVVQLKPGAGARKKIASLRAYFNQQPANSPKPLASGYQPALHATLTGQRGFHTLMHDTPSLFGDQETRSLSTKLRIAVSNRIIGYGLRSGGNTIVTSEYLRSECRKDFNIDGKIARMGGLGPTVSIPSAHPVRDQLRMFSVCRIEPNKRIDWIIRSLAQLERADKPLSATIDWRLDLAGKGSLIPALRDMAQNLGIGERIHFHGFVPDEDLEQLFAQTHLFLMPAVQGYGIPAIESLQRGIPVLLHQESGVSDILLDTPWATVLTGGEENMTPALRSAIEGILHGTHHAVAQPHLPTEDEWAERVATLCNWL</sequence>
<dbReference type="Pfam" id="PF00534">
    <property type="entry name" value="Glycos_transf_1"/>
    <property type="match status" value="1"/>
</dbReference>
<protein>
    <submittedName>
        <fullName evidence="4">Glycosyltransferase involved in cell wall biosynthesis</fullName>
    </submittedName>
</protein>
<keyword evidence="2" id="KW-0808">Transferase</keyword>